<accession>A0A1F5X6U7</accession>
<reference evidence="2 3" key="1">
    <citation type="journal article" date="2016" name="Nat. Commun.">
        <title>Thousands of microbial genomes shed light on interconnected biogeochemical processes in an aquifer system.</title>
        <authorList>
            <person name="Anantharaman K."/>
            <person name="Brown C.T."/>
            <person name="Hug L.A."/>
            <person name="Sharon I."/>
            <person name="Castelle C.J."/>
            <person name="Probst A.J."/>
            <person name="Thomas B.C."/>
            <person name="Singh A."/>
            <person name="Wilkins M.J."/>
            <person name="Karaoz U."/>
            <person name="Brodie E.L."/>
            <person name="Williams K.H."/>
            <person name="Hubbard S.S."/>
            <person name="Banfield J.F."/>
        </authorList>
    </citation>
    <scope>NUCLEOTIDE SEQUENCE [LARGE SCALE GENOMIC DNA]</scope>
</reference>
<keyword evidence="1" id="KW-0812">Transmembrane</keyword>
<dbReference type="Pfam" id="PF09656">
    <property type="entry name" value="PGPGW"/>
    <property type="match status" value="1"/>
</dbReference>
<gene>
    <name evidence="2" type="ORF">A2924_03275</name>
</gene>
<evidence type="ECO:0000256" key="1">
    <source>
        <dbReference type="SAM" id="Phobius"/>
    </source>
</evidence>
<evidence type="ECO:0000313" key="3">
    <source>
        <dbReference type="Proteomes" id="UP000178046"/>
    </source>
</evidence>
<proteinExistence type="predicted"/>
<dbReference type="InterPro" id="IPR019099">
    <property type="entry name" value="Uncharacterised_PGPGW_TM"/>
</dbReference>
<feature type="transmembrane region" description="Helical" evidence="1">
    <location>
        <begin position="41"/>
        <end position="58"/>
    </location>
</feature>
<feature type="transmembrane region" description="Helical" evidence="1">
    <location>
        <begin position="17"/>
        <end position="35"/>
    </location>
</feature>
<dbReference type="EMBL" id="MFIA01000002">
    <property type="protein sequence ID" value="OGF83281.1"/>
    <property type="molecule type" value="Genomic_DNA"/>
</dbReference>
<sequence length="70" mass="7951">MGSNFFKQTPPNKYKKYVKKILGVFLIIIGVLALVTPFTPGSWLIFVGLGFLGLRILFWDKVKAWFSANN</sequence>
<organism evidence="2 3">
    <name type="scientific">Candidatus Giovannonibacteria bacterium RIFCSPLOWO2_01_FULL_44_16</name>
    <dbReference type="NCBI Taxonomy" id="1798348"/>
    <lineage>
        <taxon>Bacteria</taxon>
        <taxon>Candidatus Giovannoniibacteriota</taxon>
    </lineage>
</organism>
<comment type="caution">
    <text evidence="2">The sequence shown here is derived from an EMBL/GenBank/DDBJ whole genome shotgun (WGS) entry which is preliminary data.</text>
</comment>
<dbReference type="AlphaFoldDB" id="A0A1F5X6U7"/>
<protein>
    <submittedName>
        <fullName evidence="2">Uncharacterized protein</fullName>
    </submittedName>
</protein>
<evidence type="ECO:0000313" key="2">
    <source>
        <dbReference type="EMBL" id="OGF83281.1"/>
    </source>
</evidence>
<dbReference type="Proteomes" id="UP000178046">
    <property type="component" value="Unassembled WGS sequence"/>
</dbReference>
<name>A0A1F5X6U7_9BACT</name>
<keyword evidence="1" id="KW-0472">Membrane</keyword>
<keyword evidence="1" id="KW-1133">Transmembrane helix</keyword>